<dbReference type="PROSITE" id="PS50983">
    <property type="entry name" value="FE_B12_PBP"/>
    <property type="match status" value="1"/>
</dbReference>
<accession>A0A0M4G878</accession>
<comment type="similarity">
    <text evidence="2">Belongs to the bacterial solute-binding protein 8 family.</text>
</comment>
<feature type="coiled-coil region" evidence="7">
    <location>
        <begin position="167"/>
        <end position="194"/>
    </location>
</feature>
<dbReference type="Pfam" id="PF01497">
    <property type="entry name" value="Peripla_BP_2"/>
    <property type="match status" value="1"/>
</dbReference>
<dbReference type="CDD" id="cd01146">
    <property type="entry name" value="FhuD"/>
    <property type="match status" value="1"/>
</dbReference>
<dbReference type="GO" id="GO:1901678">
    <property type="term" value="P:iron coordination entity transport"/>
    <property type="evidence" value="ECO:0007669"/>
    <property type="project" value="UniProtKB-ARBA"/>
</dbReference>
<reference evidence="10 11" key="2">
    <citation type="journal article" date="2016" name="Int. J. Syst. Evol. Microbiol.">
        <title>Bacillus gobiensis sp. nov., isolated from a soil sample.</title>
        <authorList>
            <person name="Liu B."/>
            <person name="Liu G.H."/>
            <person name="Cetin S."/>
            <person name="Schumann P."/>
            <person name="Pan Z.Z."/>
            <person name="Chen Q.Q."/>
        </authorList>
    </citation>
    <scope>NUCLEOTIDE SEQUENCE [LARGE SCALE GENOMIC DNA]</scope>
    <source>
        <strain evidence="10 11">FJAT-4402</strain>
    </source>
</reference>
<evidence type="ECO:0000256" key="2">
    <source>
        <dbReference type="ARBA" id="ARBA00008814"/>
    </source>
</evidence>
<proteinExistence type="inferred from homology"/>
<keyword evidence="3" id="KW-0813">Transport</keyword>
<dbReference type="InterPro" id="IPR002491">
    <property type="entry name" value="ABC_transptr_periplasmic_BD"/>
</dbReference>
<evidence type="ECO:0000313" key="10">
    <source>
        <dbReference type="EMBL" id="ALC81370.1"/>
    </source>
</evidence>
<dbReference type="GO" id="GO:0030288">
    <property type="term" value="C:outer membrane-bounded periplasmic space"/>
    <property type="evidence" value="ECO:0007669"/>
    <property type="project" value="TreeGrafter"/>
</dbReference>
<feature type="chain" id="PRO_5039649164" description="Fe/B12 periplasmic-binding domain-containing protein" evidence="8">
    <location>
        <begin position="26"/>
        <end position="317"/>
    </location>
</feature>
<evidence type="ECO:0000256" key="1">
    <source>
        <dbReference type="ARBA" id="ARBA00004193"/>
    </source>
</evidence>
<dbReference type="PANTHER" id="PTHR30532:SF29">
    <property type="entry name" value="FE(3+) DICITRATE-BINDING PERIPLASMIC PROTEIN"/>
    <property type="match status" value="1"/>
</dbReference>
<keyword evidence="6" id="KW-0449">Lipoprotein</keyword>
<dbReference type="PATRIC" id="fig|1441095.3.peg.1544"/>
<sequence length="317" mass="35562">MIHSYRLQWRLVFSVFLLVILAACGNGTQTEPKNEKNTKEIKHSLGTANVPEHPERIITLELGFTELAATLGTNPVGVADDERPERIPQAIREKIEGYQSVGTRSQPNLEVIRSLNPDLIIADVDRHKNIYKELSNIAPTIALKSDTAGYQDVLAATEIVGKSLGKEEEADKLIADHKKKADETKAKLDIKDKKVLQAGYSSESNTFEVPTSSYFTPNFLTTVGINYDLKDEQEVQQEMTIEQLVNIDPDVLIITKTEDEPSAKDALKNDKLWNELTAVQTNQVYEVDHNDWSRRRSIPAANDIMEDLGSMFVKDNQ</sequence>
<protein>
    <recommendedName>
        <fullName evidence="9">Fe/B12 periplasmic-binding domain-containing protein</fullName>
    </recommendedName>
</protein>
<dbReference type="Gene3D" id="3.40.50.1980">
    <property type="entry name" value="Nitrogenase molybdenum iron protein domain"/>
    <property type="match status" value="2"/>
</dbReference>
<dbReference type="PROSITE" id="PS51257">
    <property type="entry name" value="PROKAR_LIPOPROTEIN"/>
    <property type="match status" value="1"/>
</dbReference>
<evidence type="ECO:0000256" key="6">
    <source>
        <dbReference type="ARBA" id="ARBA00023288"/>
    </source>
</evidence>
<dbReference type="OrthoDB" id="9793175at2"/>
<evidence type="ECO:0000256" key="8">
    <source>
        <dbReference type="SAM" id="SignalP"/>
    </source>
</evidence>
<evidence type="ECO:0000256" key="4">
    <source>
        <dbReference type="ARBA" id="ARBA00022729"/>
    </source>
</evidence>
<dbReference type="EMBL" id="CP012600">
    <property type="protein sequence ID" value="ALC81370.1"/>
    <property type="molecule type" value="Genomic_DNA"/>
</dbReference>
<name>A0A0M4G878_9BACI</name>
<gene>
    <name evidence="10" type="ORF">AM592_06995</name>
</gene>
<keyword evidence="11" id="KW-1185">Reference proteome</keyword>
<dbReference type="InterPro" id="IPR051313">
    <property type="entry name" value="Bact_iron-sidero_bind"/>
</dbReference>
<feature type="signal peptide" evidence="8">
    <location>
        <begin position="1"/>
        <end position="25"/>
    </location>
</feature>
<keyword evidence="5" id="KW-0564">Palmitate</keyword>
<dbReference type="RefSeq" id="WP_053603127.1">
    <property type="nucleotide sequence ID" value="NZ_CP012600.1"/>
</dbReference>
<keyword evidence="4 8" id="KW-0732">Signal</keyword>
<dbReference type="AlphaFoldDB" id="A0A0M4G878"/>
<evidence type="ECO:0000256" key="5">
    <source>
        <dbReference type="ARBA" id="ARBA00023139"/>
    </source>
</evidence>
<dbReference type="Proteomes" id="UP000067625">
    <property type="component" value="Chromosome"/>
</dbReference>
<evidence type="ECO:0000313" key="11">
    <source>
        <dbReference type="Proteomes" id="UP000067625"/>
    </source>
</evidence>
<feature type="domain" description="Fe/B12 periplasmic-binding" evidence="9">
    <location>
        <begin position="56"/>
        <end position="316"/>
    </location>
</feature>
<comment type="subcellular location">
    <subcellularLocation>
        <location evidence="1">Cell membrane</location>
        <topology evidence="1">Lipid-anchor</topology>
    </subcellularLocation>
</comment>
<dbReference type="GO" id="GO:0005886">
    <property type="term" value="C:plasma membrane"/>
    <property type="evidence" value="ECO:0007669"/>
    <property type="project" value="UniProtKB-SubCell"/>
</dbReference>
<evidence type="ECO:0000256" key="7">
    <source>
        <dbReference type="SAM" id="Coils"/>
    </source>
</evidence>
<dbReference type="PANTHER" id="PTHR30532">
    <property type="entry name" value="IRON III DICITRATE-BINDING PERIPLASMIC PROTEIN"/>
    <property type="match status" value="1"/>
</dbReference>
<evidence type="ECO:0000256" key="3">
    <source>
        <dbReference type="ARBA" id="ARBA00022448"/>
    </source>
</evidence>
<organism evidence="10 11">
    <name type="scientific">Bacillus gobiensis</name>
    <dbReference type="NCBI Taxonomy" id="1441095"/>
    <lineage>
        <taxon>Bacteria</taxon>
        <taxon>Bacillati</taxon>
        <taxon>Bacillota</taxon>
        <taxon>Bacilli</taxon>
        <taxon>Bacillales</taxon>
        <taxon>Bacillaceae</taxon>
        <taxon>Bacillus</taxon>
    </lineage>
</organism>
<evidence type="ECO:0000259" key="9">
    <source>
        <dbReference type="PROSITE" id="PS50983"/>
    </source>
</evidence>
<reference evidence="11" key="1">
    <citation type="submission" date="2015-08" db="EMBL/GenBank/DDBJ databases">
        <title>Genome sequencing project for genomic taxonomy and phylogenomics of Bacillus-like bacteria.</title>
        <authorList>
            <person name="Liu B."/>
            <person name="Wang J."/>
            <person name="Zhu Y."/>
            <person name="Liu G."/>
            <person name="Chen Q."/>
            <person name="Chen Z."/>
            <person name="Lan J."/>
            <person name="Che J."/>
            <person name="Ge C."/>
            <person name="Shi H."/>
            <person name="Pan Z."/>
            <person name="Liu X."/>
        </authorList>
    </citation>
    <scope>NUCLEOTIDE SEQUENCE [LARGE SCALE GENOMIC DNA]</scope>
    <source>
        <strain evidence="11">FJAT-4402</strain>
    </source>
</reference>
<dbReference type="SUPFAM" id="SSF53807">
    <property type="entry name" value="Helical backbone' metal receptor"/>
    <property type="match status" value="1"/>
</dbReference>
<dbReference type="STRING" id="1441095.AM592_06995"/>
<keyword evidence="7" id="KW-0175">Coiled coil</keyword>